<evidence type="ECO:0000313" key="2">
    <source>
        <dbReference type="Proteomes" id="UP001470230"/>
    </source>
</evidence>
<comment type="caution">
    <text evidence="1">The sequence shown here is derived from an EMBL/GenBank/DDBJ whole genome shotgun (WGS) entry which is preliminary data.</text>
</comment>
<accession>A0ABR2KIP8</accession>
<dbReference type="EMBL" id="JAPFFF010000004">
    <property type="protein sequence ID" value="KAK8891038.1"/>
    <property type="molecule type" value="Genomic_DNA"/>
</dbReference>
<sequence length="191" mass="22336">MLKLDDTYEEEEEEENEFIEIVYKIHRNDQKEEYNEIIKECLDNGFCLNDLMDFNCALVYEENLVPSKMRGLFVKIDNVLKVFERHINYKIFADMARSLYKLFAISSKFVDFCISDYCDENTKKIVNRFLGLASRAFLEINKNVISEGLNRAAKNLMNNGFTNEDLLLFQDVYSLISNLISAEDAISENKD</sequence>
<evidence type="ECO:0000313" key="1">
    <source>
        <dbReference type="EMBL" id="KAK8891038.1"/>
    </source>
</evidence>
<dbReference type="Proteomes" id="UP001470230">
    <property type="component" value="Unassembled WGS sequence"/>
</dbReference>
<protein>
    <submittedName>
        <fullName evidence="1">Uncharacterized protein</fullName>
    </submittedName>
</protein>
<proteinExistence type="predicted"/>
<name>A0ABR2KIP8_9EUKA</name>
<reference evidence="1 2" key="1">
    <citation type="submission" date="2024-04" db="EMBL/GenBank/DDBJ databases">
        <title>Tritrichomonas musculus Genome.</title>
        <authorList>
            <person name="Alves-Ferreira E."/>
            <person name="Grigg M."/>
            <person name="Lorenzi H."/>
            <person name="Galac M."/>
        </authorList>
    </citation>
    <scope>NUCLEOTIDE SEQUENCE [LARGE SCALE GENOMIC DNA]</scope>
    <source>
        <strain evidence="1 2">EAF2021</strain>
    </source>
</reference>
<gene>
    <name evidence="1" type="ORF">M9Y10_028241</name>
</gene>
<keyword evidence="2" id="KW-1185">Reference proteome</keyword>
<organism evidence="1 2">
    <name type="scientific">Tritrichomonas musculus</name>
    <dbReference type="NCBI Taxonomy" id="1915356"/>
    <lineage>
        <taxon>Eukaryota</taxon>
        <taxon>Metamonada</taxon>
        <taxon>Parabasalia</taxon>
        <taxon>Tritrichomonadida</taxon>
        <taxon>Tritrichomonadidae</taxon>
        <taxon>Tritrichomonas</taxon>
    </lineage>
</organism>